<sequence length="450" mass="48717">MSCMCQRYYDDSQEGTPSHALARQHARATTPSEVAEVTCQAAIASLDTTQAQSRPINESIVQENCFSIRSGGHSPNPTWSSIGSDGILVDLQKLNSVTVSGNGSVASVGSGARWGDVYSVLDSHGTSVIGAKDRTVGVGGSILGGGYHHLPNQFGLAADNVKNFEVVLSNGSIVDANSEQNSDLFWALKGGGPNFGVVTRYDLYTVPVHYVWVHINVYSPNDGSNVLAAFDEWQRSAGSDTKSNADIIISLDYIVLILVHSEPRAEPLQVFQPFTALQPIEVALPPTNLTLNQLSAVLETAGFSTPGRLWRKKALPVRQSTGANQIFVLQHVGQNLIDQATKNGDNALDIPQGPQQWWTTSIDWQSAQDDDLVRSVSVDTTEKWAQLAVERDIGIPFLYMNDAARDQNPLASYGSESLAKLKAVAKKYDPRHVFQTLQNGGFLLSRAQKP</sequence>
<evidence type="ECO:0000313" key="7">
    <source>
        <dbReference type="Proteomes" id="UP000008181"/>
    </source>
</evidence>
<comment type="similarity">
    <text evidence="1">Belongs to the oxygen-dependent FAD-linked oxidoreductase family.</text>
</comment>
<dbReference type="GeneID" id="11522504"/>
<dbReference type="eggNOG" id="KOG1231">
    <property type="taxonomic scope" value="Eukaryota"/>
</dbReference>
<evidence type="ECO:0000256" key="2">
    <source>
        <dbReference type="ARBA" id="ARBA00022630"/>
    </source>
</evidence>
<dbReference type="PANTHER" id="PTHR42973">
    <property type="entry name" value="BINDING OXIDOREDUCTASE, PUTATIVE (AFU_ORTHOLOGUE AFUA_1G17690)-RELATED"/>
    <property type="match status" value="1"/>
</dbReference>
<reference evidence="6 7" key="1">
    <citation type="journal article" date="2011" name="Nat. Biotechnol.">
        <title>Comparative genomic analysis of the thermophilic biomass-degrading fungi Myceliophthora thermophila and Thielavia terrestris.</title>
        <authorList>
            <person name="Berka R.M."/>
            <person name="Grigoriev I.V."/>
            <person name="Otillar R."/>
            <person name="Salamov A."/>
            <person name="Grimwood J."/>
            <person name="Reid I."/>
            <person name="Ishmael N."/>
            <person name="John T."/>
            <person name="Darmond C."/>
            <person name="Moisan M.-C."/>
            <person name="Henrissat B."/>
            <person name="Coutinho P.M."/>
            <person name="Lombard V."/>
            <person name="Natvig D.O."/>
            <person name="Lindquist E."/>
            <person name="Schmutz J."/>
            <person name="Lucas S."/>
            <person name="Harris P."/>
            <person name="Powlowski J."/>
            <person name="Bellemare A."/>
            <person name="Taylor D."/>
            <person name="Butler G."/>
            <person name="de Vries R.P."/>
            <person name="Allijn I.E."/>
            <person name="van den Brink J."/>
            <person name="Ushinsky S."/>
            <person name="Storms R."/>
            <person name="Powell A.J."/>
            <person name="Paulsen I.T."/>
            <person name="Elbourne L.D.H."/>
            <person name="Baker S.E."/>
            <person name="Magnuson J."/>
            <person name="LaBoissiere S."/>
            <person name="Clutterbuck A.J."/>
            <person name="Martinez D."/>
            <person name="Wogulis M."/>
            <person name="de Leon A.L."/>
            <person name="Rey M.W."/>
            <person name="Tsang A."/>
        </authorList>
    </citation>
    <scope>NUCLEOTIDE SEQUENCE [LARGE SCALE GENOMIC DNA]</scope>
    <source>
        <strain evidence="7">ATCC 38088 / NRRL 8126</strain>
    </source>
</reference>
<dbReference type="KEGG" id="ttt:THITE_114425"/>
<proteinExistence type="inferred from homology"/>
<evidence type="ECO:0000259" key="5">
    <source>
        <dbReference type="PROSITE" id="PS51387"/>
    </source>
</evidence>
<evidence type="ECO:0000256" key="1">
    <source>
        <dbReference type="ARBA" id="ARBA00005466"/>
    </source>
</evidence>
<organism evidence="6 7">
    <name type="scientific">Thermothielavioides terrestris (strain ATCC 38088 / NRRL 8126)</name>
    <name type="common">Thielavia terrestris</name>
    <dbReference type="NCBI Taxonomy" id="578455"/>
    <lineage>
        <taxon>Eukaryota</taxon>
        <taxon>Fungi</taxon>
        <taxon>Dikarya</taxon>
        <taxon>Ascomycota</taxon>
        <taxon>Pezizomycotina</taxon>
        <taxon>Sordariomycetes</taxon>
        <taxon>Sordariomycetidae</taxon>
        <taxon>Sordariales</taxon>
        <taxon>Chaetomiaceae</taxon>
        <taxon>Thermothielavioides</taxon>
        <taxon>Thermothielavioides terrestris</taxon>
    </lineage>
</organism>
<keyword evidence="2" id="KW-0285">Flavoprotein</keyword>
<dbReference type="GO" id="GO:0016491">
    <property type="term" value="F:oxidoreductase activity"/>
    <property type="evidence" value="ECO:0007669"/>
    <property type="project" value="UniProtKB-KW"/>
</dbReference>
<dbReference type="HOGENOM" id="CLU_018354_1_2_1"/>
<dbReference type="Gene3D" id="3.30.465.10">
    <property type="match status" value="1"/>
</dbReference>
<keyword evidence="7" id="KW-1185">Reference proteome</keyword>
<dbReference type="InterPro" id="IPR016166">
    <property type="entry name" value="FAD-bd_PCMH"/>
</dbReference>
<dbReference type="InterPro" id="IPR006094">
    <property type="entry name" value="Oxid_FAD_bind_N"/>
</dbReference>
<gene>
    <name evidence="6" type="ORF">THITE_114425</name>
</gene>
<dbReference type="InterPro" id="IPR016169">
    <property type="entry name" value="FAD-bd_PCMH_sub2"/>
</dbReference>
<evidence type="ECO:0000313" key="6">
    <source>
        <dbReference type="EMBL" id="AEO70940.1"/>
    </source>
</evidence>
<evidence type="ECO:0000256" key="4">
    <source>
        <dbReference type="ARBA" id="ARBA00023002"/>
    </source>
</evidence>
<dbReference type="RefSeq" id="XP_003657276.1">
    <property type="nucleotide sequence ID" value="XM_003657228.1"/>
</dbReference>
<dbReference type="EMBL" id="CP003013">
    <property type="protein sequence ID" value="AEO70940.1"/>
    <property type="molecule type" value="Genomic_DNA"/>
</dbReference>
<dbReference type="SUPFAM" id="SSF56176">
    <property type="entry name" value="FAD-binding/transporter-associated domain-like"/>
    <property type="match status" value="1"/>
</dbReference>
<dbReference type="InterPro" id="IPR036318">
    <property type="entry name" value="FAD-bd_PCMH-like_sf"/>
</dbReference>
<name>G2REB1_THETT</name>
<dbReference type="Proteomes" id="UP000008181">
    <property type="component" value="Chromosome 5"/>
</dbReference>
<accession>G2REB1</accession>
<keyword evidence="3" id="KW-0274">FAD</keyword>
<dbReference type="PANTHER" id="PTHR42973:SF54">
    <property type="entry name" value="FAD-BINDING PCMH-TYPE DOMAIN-CONTAINING PROTEIN"/>
    <property type="match status" value="1"/>
</dbReference>
<dbReference type="Pfam" id="PF01565">
    <property type="entry name" value="FAD_binding_4"/>
    <property type="match status" value="1"/>
</dbReference>
<evidence type="ECO:0000256" key="3">
    <source>
        <dbReference type="ARBA" id="ARBA00022827"/>
    </source>
</evidence>
<dbReference type="PROSITE" id="PS51387">
    <property type="entry name" value="FAD_PCMH"/>
    <property type="match status" value="1"/>
</dbReference>
<feature type="domain" description="FAD-binding PCMH-type" evidence="5">
    <location>
        <begin position="13"/>
        <end position="208"/>
    </location>
</feature>
<dbReference type="InterPro" id="IPR050416">
    <property type="entry name" value="FAD-linked_Oxidoreductase"/>
</dbReference>
<dbReference type="GO" id="GO:0071949">
    <property type="term" value="F:FAD binding"/>
    <property type="evidence" value="ECO:0007669"/>
    <property type="project" value="InterPro"/>
</dbReference>
<protein>
    <recommendedName>
        <fullName evidence="5">FAD-binding PCMH-type domain-containing protein</fullName>
    </recommendedName>
</protein>
<dbReference type="AlphaFoldDB" id="G2REB1"/>
<keyword evidence="4" id="KW-0560">Oxidoreductase</keyword>
<dbReference type="OrthoDB" id="2151789at2759"/>